<comment type="subcellular location">
    <subcellularLocation>
        <location evidence="1">Lipid droplet</location>
    </subcellularLocation>
</comment>
<dbReference type="GO" id="GO:0016298">
    <property type="term" value="F:lipase activity"/>
    <property type="evidence" value="ECO:0007669"/>
    <property type="project" value="InterPro"/>
</dbReference>
<evidence type="ECO:0000313" key="5">
    <source>
        <dbReference type="EMBL" id="SCW02352.1"/>
    </source>
</evidence>
<organism evidence="5 6">
    <name type="scientific">Lachancea fermentati</name>
    <name type="common">Zygosaccharomyces fermentati</name>
    <dbReference type="NCBI Taxonomy" id="4955"/>
    <lineage>
        <taxon>Eukaryota</taxon>
        <taxon>Fungi</taxon>
        <taxon>Dikarya</taxon>
        <taxon>Ascomycota</taxon>
        <taxon>Saccharomycotina</taxon>
        <taxon>Saccharomycetes</taxon>
        <taxon>Saccharomycetales</taxon>
        <taxon>Saccharomycetaceae</taxon>
        <taxon>Lachancea</taxon>
    </lineage>
</organism>
<evidence type="ECO:0000313" key="6">
    <source>
        <dbReference type="Proteomes" id="UP000190831"/>
    </source>
</evidence>
<dbReference type="Gene3D" id="3.40.50.1820">
    <property type="entry name" value="alpha/beta hydrolase"/>
    <property type="match status" value="1"/>
</dbReference>
<dbReference type="Pfam" id="PF10230">
    <property type="entry name" value="LIDHydrolase"/>
    <property type="match status" value="1"/>
</dbReference>
<protein>
    <submittedName>
        <fullName evidence="5">LAFE_0F04544g1_1</fullName>
    </submittedName>
</protein>
<comment type="similarity">
    <text evidence="2">Belongs to the AB hydrolase superfamily. LDAH family.</text>
</comment>
<dbReference type="SUPFAM" id="SSF53474">
    <property type="entry name" value="alpha/beta-Hydrolases"/>
    <property type="match status" value="1"/>
</dbReference>
<reference evidence="6" key="1">
    <citation type="submission" date="2016-03" db="EMBL/GenBank/DDBJ databases">
        <authorList>
            <person name="Devillers H."/>
        </authorList>
    </citation>
    <scope>NUCLEOTIDE SEQUENCE [LARGE SCALE GENOMIC DNA]</scope>
</reference>
<dbReference type="EMBL" id="LT598490">
    <property type="protein sequence ID" value="SCW02352.1"/>
    <property type="molecule type" value="Genomic_DNA"/>
</dbReference>
<gene>
    <name evidence="5" type="ORF">LAFE_0F04544G</name>
</gene>
<dbReference type="PANTHER" id="PTHR13390">
    <property type="entry name" value="LIPASE"/>
    <property type="match status" value="1"/>
</dbReference>
<keyword evidence="4" id="KW-0378">Hydrolase</keyword>
<proteinExistence type="inferred from homology"/>
<dbReference type="OMA" id="LIGYYHT"/>
<dbReference type="Proteomes" id="UP000190831">
    <property type="component" value="Chromosome F"/>
</dbReference>
<evidence type="ECO:0000256" key="3">
    <source>
        <dbReference type="ARBA" id="ARBA00022677"/>
    </source>
</evidence>
<evidence type="ECO:0000256" key="4">
    <source>
        <dbReference type="ARBA" id="ARBA00022801"/>
    </source>
</evidence>
<keyword evidence="6" id="KW-1185">Reference proteome</keyword>
<accession>A0A1G4MER9</accession>
<name>A0A1G4MER9_LACFM</name>
<evidence type="ECO:0000256" key="1">
    <source>
        <dbReference type="ARBA" id="ARBA00004502"/>
    </source>
</evidence>
<dbReference type="GO" id="GO:0019915">
    <property type="term" value="P:lipid storage"/>
    <property type="evidence" value="ECO:0007669"/>
    <property type="project" value="InterPro"/>
</dbReference>
<dbReference type="InterPro" id="IPR029058">
    <property type="entry name" value="AB_hydrolase_fold"/>
</dbReference>
<sequence length="302" mass="34728">MSINAYNKSGFPCSIYHLPPKQEYDDSENPLYIFIPGNPGLLEFYVDFLTLIQEKKPEWEILGISHAGMNSCDTIECPVYSLEEQIQHNVNVIKSFSSEKRQLIIMGHSIGAFIAQKVAMHEDLEGRVIQVGLLTPTVIDIHLSEKGTKLTLINKWCPNFHAYVALLSWIFFEKLLPVSATRWIVSTFVDKLKTRMGAAVLVLLTNSRFVLQALGLAAQEMKLVRSNWEFQRKFVGMCNSENISIWMLFSKSDHWVSDKTRQDLIDFYEDNCSSKNLEIDISELIEHAFVRKHTEIVIDKYF</sequence>
<dbReference type="AlphaFoldDB" id="A0A1G4MER9"/>
<dbReference type="InterPro" id="IPR019363">
    <property type="entry name" value="LDAH"/>
</dbReference>
<dbReference type="OrthoDB" id="448051at2759"/>
<dbReference type="PANTHER" id="PTHR13390:SF0">
    <property type="entry name" value="LIPID DROPLET-ASSOCIATED HYDROLASE"/>
    <property type="match status" value="1"/>
</dbReference>
<keyword evidence="3" id="KW-0551">Lipid droplet</keyword>
<dbReference type="GO" id="GO:0005811">
    <property type="term" value="C:lipid droplet"/>
    <property type="evidence" value="ECO:0007669"/>
    <property type="project" value="UniProtKB-SubCell"/>
</dbReference>
<evidence type="ECO:0000256" key="2">
    <source>
        <dbReference type="ARBA" id="ARBA00008300"/>
    </source>
</evidence>